<accession>A0ABR8A2K4</accession>
<evidence type="ECO:0000259" key="1">
    <source>
        <dbReference type="Pfam" id="PF08241"/>
    </source>
</evidence>
<protein>
    <submittedName>
        <fullName evidence="3">Glycosyltransferase</fullName>
    </submittedName>
</protein>
<dbReference type="InterPro" id="IPR055259">
    <property type="entry name" value="YkvP/CgeB_Glyco_trans-like"/>
</dbReference>
<gene>
    <name evidence="3" type="ORF">H6F41_16885</name>
</gene>
<evidence type="ECO:0000313" key="4">
    <source>
        <dbReference type="Proteomes" id="UP000642094"/>
    </source>
</evidence>
<dbReference type="InterPro" id="IPR029063">
    <property type="entry name" value="SAM-dependent_MTases_sf"/>
</dbReference>
<dbReference type="InterPro" id="IPR013216">
    <property type="entry name" value="Methyltransf_11"/>
</dbReference>
<name>A0ABR8A2K4_9CYAN</name>
<dbReference type="Pfam" id="PF08241">
    <property type="entry name" value="Methyltransf_11"/>
    <property type="match status" value="1"/>
</dbReference>
<dbReference type="Pfam" id="PF13524">
    <property type="entry name" value="Glyco_trans_1_2"/>
    <property type="match status" value="1"/>
</dbReference>
<organism evidence="3 4">
    <name type="scientific">Pseudanabaena mucicola FACHB-723</name>
    <dbReference type="NCBI Taxonomy" id="2692860"/>
    <lineage>
        <taxon>Bacteria</taxon>
        <taxon>Bacillati</taxon>
        <taxon>Cyanobacteriota</taxon>
        <taxon>Cyanophyceae</taxon>
        <taxon>Pseudanabaenales</taxon>
        <taxon>Pseudanabaenaceae</taxon>
        <taxon>Pseudanabaena</taxon>
    </lineage>
</organism>
<sequence>MESSPTPIYQRIINAFSKALSSLGHTVDIIDIEEGITLEDYISFVRKISPDFILVTNPRSIVSTYVQGLDKFVFQMIETQFIFIHHDNIFSNLIDVETIQKKLNAWISVKNTSWHFCLEYDNFLDLRNIGVNNCFSINHASEFQKSKYDKNYNYDLSFVGHVLPRLDQSIKNLPFSHLIQADIWNRITNLPYKLSERTTKFAANKLNTEEVSIKSLCLKYFYMSCLHTQSHFFRGEIISRLISSNIDIIGGDPKYLHGIQDGFREITKTNVRYHNPTNNDEVIKSIYASSKINLNITSLQFDSTVINRVIDVAAAGGFILTDWRSDLSSFTSVHKEISYKSIEELNEKASYYLHPDHQKERIEIADTLHQEISRKYTYINVVQDMIAKINSSSSQPNNSPNILCIDLGCGDWKPEGFIGVDIASRPNVDVVANLNSRFPFPDSSADIIRAHDVIEHLEDRIHTMNELWRVAKPDGVIDIRVPSTDGRGAFQDPTHISFWNINSFMYYCVEHPAYLNLNQIYGFKGAFRIESMEHELSEGDVVHVRALLRVVKECKDEKYNDYINELKSINILVCPDWQEDEESLYKSLRSCLSAIFHHPQKKDISILIGITERTPEYIDTLLSDIALDLIFEENIDVSDGEPNLIFIPMKDHDLLKFLEPHIDNIVSSSLELFSYLTDVK</sequence>
<dbReference type="SUPFAM" id="SSF53335">
    <property type="entry name" value="S-adenosyl-L-methionine-dependent methyltransferases"/>
    <property type="match status" value="1"/>
</dbReference>
<evidence type="ECO:0000313" key="3">
    <source>
        <dbReference type="EMBL" id="MBD2189808.1"/>
    </source>
</evidence>
<dbReference type="Gene3D" id="3.40.50.150">
    <property type="entry name" value="Vaccinia Virus protein VP39"/>
    <property type="match status" value="1"/>
</dbReference>
<proteinExistence type="predicted"/>
<reference evidence="3 4" key="1">
    <citation type="journal article" date="2020" name="ISME J.">
        <title>Comparative genomics reveals insights into cyanobacterial evolution and habitat adaptation.</title>
        <authorList>
            <person name="Chen M.Y."/>
            <person name="Teng W.K."/>
            <person name="Zhao L."/>
            <person name="Hu C.X."/>
            <person name="Zhou Y.K."/>
            <person name="Han B.P."/>
            <person name="Song L.R."/>
            <person name="Shu W.S."/>
        </authorList>
    </citation>
    <scope>NUCLEOTIDE SEQUENCE [LARGE SCALE GENOMIC DNA]</scope>
    <source>
        <strain evidence="3 4">FACHB-723</strain>
    </source>
</reference>
<dbReference type="EMBL" id="JACJQB010000053">
    <property type="protein sequence ID" value="MBD2189808.1"/>
    <property type="molecule type" value="Genomic_DNA"/>
</dbReference>
<comment type="caution">
    <text evidence="3">The sequence shown here is derived from an EMBL/GenBank/DDBJ whole genome shotgun (WGS) entry which is preliminary data.</text>
</comment>
<feature type="domain" description="Spore protein YkvP/CgeB glycosyl transferase-like" evidence="2">
    <location>
        <begin position="259"/>
        <end position="386"/>
    </location>
</feature>
<feature type="domain" description="Methyltransferase type 11" evidence="1">
    <location>
        <begin position="430"/>
        <end position="477"/>
    </location>
</feature>
<keyword evidence="4" id="KW-1185">Reference proteome</keyword>
<evidence type="ECO:0000259" key="2">
    <source>
        <dbReference type="Pfam" id="PF13524"/>
    </source>
</evidence>
<dbReference type="Proteomes" id="UP000642094">
    <property type="component" value="Unassembled WGS sequence"/>
</dbReference>